<evidence type="ECO:0000313" key="3">
    <source>
        <dbReference type="Proteomes" id="UP000472372"/>
    </source>
</evidence>
<feature type="compositionally biased region" description="Low complexity" evidence="1">
    <location>
        <begin position="157"/>
        <end position="182"/>
    </location>
</feature>
<accession>A0A6S6W2R6</accession>
<dbReference type="EMBL" id="HG992981">
    <property type="protein sequence ID" value="CAE7175565.1"/>
    <property type="molecule type" value="Genomic_DNA"/>
</dbReference>
<dbReference type="Proteomes" id="UP000472372">
    <property type="component" value="Chromosome 5"/>
</dbReference>
<feature type="region of interest" description="Disordered" evidence="1">
    <location>
        <begin position="148"/>
        <end position="276"/>
    </location>
</feature>
<organism evidence="2 3">
    <name type="scientific">Pyrenophora teres f. teres</name>
    <dbReference type="NCBI Taxonomy" id="97479"/>
    <lineage>
        <taxon>Eukaryota</taxon>
        <taxon>Fungi</taxon>
        <taxon>Dikarya</taxon>
        <taxon>Ascomycota</taxon>
        <taxon>Pezizomycotina</taxon>
        <taxon>Dothideomycetes</taxon>
        <taxon>Pleosporomycetidae</taxon>
        <taxon>Pleosporales</taxon>
        <taxon>Pleosporineae</taxon>
        <taxon>Pleosporaceae</taxon>
        <taxon>Pyrenophora</taxon>
    </lineage>
</organism>
<feature type="compositionally biased region" description="Basic and acidic residues" evidence="1">
    <location>
        <begin position="216"/>
        <end position="270"/>
    </location>
</feature>
<evidence type="ECO:0000256" key="1">
    <source>
        <dbReference type="SAM" id="MobiDB-lite"/>
    </source>
</evidence>
<protein>
    <submittedName>
        <fullName evidence="2">Uncharacterized protein</fullName>
    </submittedName>
</protein>
<proteinExistence type="predicted"/>
<name>A0A6S6W2R6_9PLEO</name>
<reference evidence="2" key="1">
    <citation type="submission" date="2021-02" db="EMBL/GenBank/DDBJ databases">
        <authorList>
            <person name="Syme A R."/>
            <person name="Syme A R."/>
            <person name="Moolhuijzen P."/>
        </authorList>
    </citation>
    <scope>NUCLEOTIDE SEQUENCE</scope>
    <source>
        <strain evidence="2">W1-1</strain>
    </source>
</reference>
<sequence>MTTNYNITLKLPLDFRTDLRAYNIYPIDCNLTALKESYRNLLTAFICDKAVNTKSIAYEHFMEIFHYYRDDRIKKSQDKDAVKWYYHKFKKQLFALEDLLYGDSSANDKITLLTCTDCKFIIPNPSSQPNVDKCPCCDAINNIVPLPPLPPAANRHTTNASPAAATTNSTSTSTSSSNSPNPQNAPPAAKPKTAIKKTQTESDEAYGPRPESSTEEPIRVRVTRGEAKKKAVKDDAAAKAKKETKAEEGKDKKITVKGEEKTAEGKKTERDEETAD</sequence>
<gene>
    <name evidence="2" type="ORF">PTTW11_05830</name>
</gene>
<dbReference type="AlphaFoldDB" id="A0A6S6W2R6"/>
<evidence type="ECO:0000313" key="2">
    <source>
        <dbReference type="EMBL" id="CAE7175565.1"/>
    </source>
</evidence>